<dbReference type="VEuPathDB" id="FungiDB:BD410DRAFT_901200"/>
<dbReference type="PANTHER" id="PTHR16133">
    <property type="entry name" value="SOLUTE CARRIER FAMILY 39 ZINC TRANSPORTER , MEMBER 9-RELATED"/>
    <property type="match status" value="1"/>
</dbReference>
<accession>A0A4Y7PTH5</accession>
<dbReference type="InterPro" id="IPR003689">
    <property type="entry name" value="ZIP"/>
</dbReference>
<dbReference type="InterPro" id="IPR045891">
    <property type="entry name" value="ZIP9"/>
</dbReference>
<evidence type="ECO:0000256" key="5">
    <source>
        <dbReference type="ARBA" id="ARBA00023034"/>
    </source>
</evidence>
<organism evidence="8 9">
    <name type="scientific">Rickenella mellea</name>
    <dbReference type="NCBI Taxonomy" id="50990"/>
    <lineage>
        <taxon>Eukaryota</taxon>
        <taxon>Fungi</taxon>
        <taxon>Dikarya</taxon>
        <taxon>Basidiomycota</taxon>
        <taxon>Agaricomycotina</taxon>
        <taxon>Agaricomycetes</taxon>
        <taxon>Hymenochaetales</taxon>
        <taxon>Rickenellaceae</taxon>
        <taxon>Rickenella</taxon>
    </lineage>
</organism>
<evidence type="ECO:0000256" key="7">
    <source>
        <dbReference type="SAM" id="Phobius"/>
    </source>
</evidence>
<keyword evidence="3 7" id="KW-0812">Transmembrane</keyword>
<dbReference type="Pfam" id="PF02535">
    <property type="entry name" value="Zip"/>
    <property type="match status" value="1"/>
</dbReference>
<dbReference type="Proteomes" id="UP000294933">
    <property type="component" value="Unassembled WGS sequence"/>
</dbReference>
<feature type="transmembrane region" description="Helical" evidence="7">
    <location>
        <begin position="200"/>
        <end position="219"/>
    </location>
</feature>
<evidence type="ECO:0000256" key="4">
    <source>
        <dbReference type="ARBA" id="ARBA00022989"/>
    </source>
</evidence>
<name>A0A4Y7PTH5_9AGAM</name>
<evidence type="ECO:0000256" key="3">
    <source>
        <dbReference type="ARBA" id="ARBA00022692"/>
    </source>
</evidence>
<dbReference type="AlphaFoldDB" id="A0A4Y7PTH5"/>
<proteinExistence type="predicted"/>
<evidence type="ECO:0000313" key="8">
    <source>
        <dbReference type="EMBL" id="TDL17859.1"/>
    </source>
</evidence>
<feature type="transmembrane region" description="Helical" evidence="7">
    <location>
        <begin position="171"/>
        <end position="194"/>
    </location>
</feature>
<keyword evidence="4 7" id="KW-1133">Transmembrane helix</keyword>
<dbReference type="EMBL" id="ML170215">
    <property type="protein sequence ID" value="TDL17859.1"/>
    <property type="molecule type" value="Genomic_DNA"/>
</dbReference>
<reference evidence="8 9" key="1">
    <citation type="submission" date="2018-06" db="EMBL/GenBank/DDBJ databases">
        <title>A transcriptomic atlas of mushroom development highlights an independent origin of complex multicellularity.</title>
        <authorList>
            <consortium name="DOE Joint Genome Institute"/>
            <person name="Krizsan K."/>
            <person name="Almasi E."/>
            <person name="Merenyi Z."/>
            <person name="Sahu N."/>
            <person name="Viragh M."/>
            <person name="Koszo T."/>
            <person name="Mondo S."/>
            <person name="Kiss B."/>
            <person name="Balint B."/>
            <person name="Kues U."/>
            <person name="Barry K."/>
            <person name="Hegedus J.C."/>
            <person name="Henrissat B."/>
            <person name="Johnson J."/>
            <person name="Lipzen A."/>
            <person name="Ohm R."/>
            <person name="Nagy I."/>
            <person name="Pangilinan J."/>
            <person name="Yan J."/>
            <person name="Xiong Y."/>
            <person name="Grigoriev I.V."/>
            <person name="Hibbett D.S."/>
            <person name="Nagy L.G."/>
        </authorList>
    </citation>
    <scope>NUCLEOTIDE SEQUENCE [LARGE SCALE GENOMIC DNA]</scope>
    <source>
        <strain evidence="8 9">SZMC22713</strain>
    </source>
</reference>
<keyword evidence="9" id="KW-1185">Reference proteome</keyword>
<feature type="transmembrane region" description="Helical" evidence="7">
    <location>
        <begin position="12"/>
        <end position="29"/>
    </location>
</feature>
<comment type="subcellular location">
    <subcellularLocation>
        <location evidence="1">Endomembrane system</location>
        <topology evidence="1">Multi-pass membrane protein</topology>
    </subcellularLocation>
    <subcellularLocation>
        <location evidence="2">Golgi apparatus membrane</location>
    </subcellularLocation>
</comment>
<evidence type="ECO:0000313" key="9">
    <source>
        <dbReference type="Proteomes" id="UP000294933"/>
    </source>
</evidence>
<sequence length="261" mass="27284">MVSSSTDKGEPGFKIALSLLTGFTFMLFVEQFMSGQSHSHHLASPLSPSHGSQPVWPFDSTSDVEFDVSMAELEGGTPSSEPGLELGRDERIDSSRGKAYPLTLGLVIHSLADGLALGASALPKNSTAEQSSTLSIVVFLALIIHKAPTALALTMSLLATSLPRSECRKHIAVFSAATPFGALLSFAILSLIGAGSEGDWPGIALLISGGTFLYVATVLQPVSHHGQSSAGPDEKIRVAIIVVGMFTPFLIGSLIGHGHEH</sequence>
<dbReference type="PANTHER" id="PTHR16133:SF0">
    <property type="entry name" value="ZINC_IRON REGULATED TRANSPORTER-RELATED PROTEIN 102B, ISOFORM E"/>
    <property type="match status" value="1"/>
</dbReference>
<dbReference type="GO" id="GO:0046873">
    <property type="term" value="F:metal ion transmembrane transporter activity"/>
    <property type="evidence" value="ECO:0007669"/>
    <property type="project" value="InterPro"/>
</dbReference>
<evidence type="ECO:0000256" key="1">
    <source>
        <dbReference type="ARBA" id="ARBA00004127"/>
    </source>
</evidence>
<keyword evidence="5" id="KW-0333">Golgi apparatus</keyword>
<gene>
    <name evidence="8" type="ORF">BD410DRAFT_901200</name>
</gene>
<feature type="transmembrane region" description="Helical" evidence="7">
    <location>
        <begin position="99"/>
        <end position="122"/>
    </location>
</feature>
<feature type="transmembrane region" description="Helical" evidence="7">
    <location>
        <begin position="239"/>
        <end position="258"/>
    </location>
</feature>
<evidence type="ECO:0000256" key="6">
    <source>
        <dbReference type="ARBA" id="ARBA00023136"/>
    </source>
</evidence>
<feature type="transmembrane region" description="Helical" evidence="7">
    <location>
        <begin position="134"/>
        <end position="159"/>
    </location>
</feature>
<protein>
    <submittedName>
        <fullName evidence="8">Zip-domain-containing protein</fullName>
    </submittedName>
</protein>
<dbReference type="GO" id="GO:0000139">
    <property type="term" value="C:Golgi membrane"/>
    <property type="evidence" value="ECO:0007669"/>
    <property type="project" value="UniProtKB-SubCell"/>
</dbReference>
<dbReference type="GO" id="GO:0006829">
    <property type="term" value="P:zinc ion transport"/>
    <property type="evidence" value="ECO:0007669"/>
    <property type="project" value="InterPro"/>
</dbReference>
<evidence type="ECO:0000256" key="2">
    <source>
        <dbReference type="ARBA" id="ARBA00004394"/>
    </source>
</evidence>
<dbReference type="OrthoDB" id="19859at2759"/>
<dbReference type="STRING" id="50990.A0A4Y7PTH5"/>
<keyword evidence="6 7" id="KW-0472">Membrane</keyword>